<sequence>MEIASLFIWEFISDVSFMLKVFVMMTLANWVRNHLGDSPVSWILIVGIGYFVLFDGWAVFGPIYLLYLLLGFGVSSIIIDFFFVGAGGPPEQEGIESPVSSGVDIMKRMGEKAAHMNVMRRR</sequence>
<name>A0A7J4J1Y1_9ARCH</name>
<keyword evidence="1" id="KW-0472">Membrane</keyword>
<keyword evidence="1" id="KW-0812">Transmembrane</keyword>
<proteinExistence type="predicted"/>
<feature type="transmembrane region" description="Helical" evidence="1">
    <location>
        <begin position="64"/>
        <end position="84"/>
    </location>
</feature>
<dbReference type="EMBL" id="DUGC01000115">
    <property type="protein sequence ID" value="HIH10415.1"/>
    <property type="molecule type" value="Genomic_DNA"/>
</dbReference>
<keyword evidence="1" id="KW-1133">Transmembrane helix</keyword>
<evidence type="ECO:0000313" key="3">
    <source>
        <dbReference type="Proteomes" id="UP000565078"/>
    </source>
</evidence>
<accession>A0A7J4J1Y1</accession>
<evidence type="ECO:0000256" key="1">
    <source>
        <dbReference type="SAM" id="Phobius"/>
    </source>
</evidence>
<comment type="caution">
    <text evidence="2">The sequence shown here is derived from an EMBL/GenBank/DDBJ whole genome shotgun (WGS) entry which is preliminary data.</text>
</comment>
<reference evidence="3" key="1">
    <citation type="journal article" date="2020" name="bioRxiv">
        <title>A rank-normalized archaeal taxonomy based on genome phylogeny resolves widespread incomplete and uneven classifications.</title>
        <authorList>
            <person name="Rinke C."/>
            <person name="Chuvochina M."/>
            <person name="Mussig A.J."/>
            <person name="Chaumeil P.-A."/>
            <person name="Waite D.W."/>
            <person name="Whitman W.B."/>
            <person name="Parks D.H."/>
            <person name="Hugenholtz P."/>
        </authorList>
    </citation>
    <scope>NUCLEOTIDE SEQUENCE [LARGE SCALE GENOMIC DNA]</scope>
</reference>
<dbReference type="AlphaFoldDB" id="A0A7J4J1Y1"/>
<protein>
    <submittedName>
        <fullName evidence="2">Uncharacterized protein</fullName>
    </submittedName>
</protein>
<organism evidence="2 3">
    <name type="scientific">Candidatus Iainarchaeum sp</name>
    <dbReference type="NCBI Taxonomy" id="3101447"/>
    <lineage>
        <taxon>Archaea</taxon>
        <taxon>Candidatus Iainarchaeota</taxon>
        <taxon>Candidatus Iainarchaeia</taxon>
        <taxon>Candidatus Iainarchaeales</taxon>
        <taxon>Candidatus Iainarchaeaceae</taxon>
        <taxon>Candidatus Iainarchaeum</taxon>
    </lineage>
</organism>
<evidence type="ECO:0000313" key="2">
    <source>
        <dbReference type="EMBL" id="HIH10415.1"/>
    </source>
</evidence>
<dbReference type="Proteomes" id="UP000565078">
    <property type="component" value="Unassembled WGS sequence"/>
</dbReference>
<feature type="transmembrane region" description="Helical" evidence="1">
    <location>
        <begin position="6"/>
        <end position="28"/>
    </location>
</feature>
<gene>
    <name evidence="2" type="ORF">HA254_07165</name>
</gene>
<feature type="transmembrane region" description="Helical" evidence="1">
    <location>
        <begin position="40"/>
        <end position="58"/>
    </location>
</feature>